<dbReference type="Proteomes" id="UP001303160">
    <property type="component" value="Unassembled WGS sequence"/>
</dbReference>
<dbReference type="Pfam" id="PF06985">
    <property type="entry name" value="HET"/>
    <property type="match status" value="1"/>
</dbReference>
<evidence type="ECO:0000256" key="2">
    <source>
        <dbReference type="SAM" id="Phobius"/>
    </source>
</evidence>
<dbReference type="PANTHER" id="PTHR33112">
    <property type="entry name" value="DOMAIN PROTEIN, PUTATIVE-RELATED"/>
    <property type="match status" value="1"/>
</dbReference>
<feature type="transmembrane region" description="Helical" evidence="2">
    <location>
        <begin position="940"/>
        <end position="961"/>
    </location>
</feature>
<keyword evidence="2" id="KW-1133">Transmembrane helix</keyword>
<dbReference type="SUPFAM" id="SSF103473">
    <property type="entry name" value="MFS general substrate transporter"/>
    <property type="match status" value="1"/>
</dbReference>
<dbReference type="InterPro" id="IPR010730">
    <property type="entry name" value="HET"/>
</dbReference>
<keyword evidence="2" id="KW-0812">Transmembrane</keyword>
<dbReference type="Gene3D" id="1.20.1250.20">
    <property type="entry name" value="MFS general substrate transporter like domains"/>
    <property type="match status" value="1"/>
</dbReference>
<feature type="transmembrane region" description="Helical" evidence="2">
    <location>
        <begin position="843"/>
        <end position="865"/>
    </location>
</feature>
<feature type="transmembrane region" description="Helical" evidence="2">
    <location>
        <begin position="1043"/>
        <end position="1062"/>
    </location>
</feature>
<feature type="transmembrane region" description="Helical" evidence="2">
    <location>
        <begin position="1192"/>
        <end position="1212"/>
    </location>
</feature>
<feature type="transmembrane region" description="Helical" evidence="2">
    <location>
        <begin position="1096"/>
        <end position="1115"/>
    </location>
</feature>
<evidence type="ECO:0000313" key="5">
    <source>
        <dbReference type="Proteomes" id="UP001303160"/>
    </source>
</evidence>
<reference evidence="4" key="1">
    <citation type="journal article" date="2023" name="Mol. Phylogenet. Evol.">
        <title>Genome-scale phylogeny and comparative genomics of the fungal order Sordariales.</title>
        <authorList>
            <person name="Hensen N."/>
            <person name="Bonometti L."/>
            <person name="Westerberg I."/>
            <person name="Brannstrom I.O."/>
            <person name="Guillou S."/>
            <person name="Cros-Aarteil S."/>
            <person name="Calhoun S."/>
            <person name="Haridas S."/>
            <person name="Kuo A."/>
            <person name="Mondo S."/>
            <person name="Pangilinan J."/>
            <person name="Riley R."/>
            <person name="LaButti K."/>
            <person name="Andreopoulos B."/>
            <person name="Lipzen A."/>
            <person name="Chen C."/>
            <person name="Yan M."/>
            <person name="Daum C."/>
            <person name="Ng V."/>
            <person name="Clum A."/>
            <person name="Steindorff A."/>
            <person name="Ohm R.A."/>
            <person name="Martin F."/>
            <person name="Silar P."/>
            <person name="Natvig D.O."/>
            <person name="Lalanne C."/>
            <person name="Gautier V."/>
            <person name="Ament-Velasquez S.L."/>
            <person name="Kruys A."/>
            <person name="Hutchinson M.I."/>
            <person name="Powell A.J."/>
            <person name="Barry K."/>
            <person name="Miller A.N."/>
            <person name="Grigoriev I.V."/>
            <person name="Debuchy R."/>
            <person name="Gladieux P."/>
            <person name="Hiltunen Thoren M."/>
            <person name="Johannesson H."/>
        </authorList>
    </citation>
    <scope>NUCLEOTIDE SEQUENCE</scope>
    <source>
        <strain evidence="4">CBS 315.58</strain>
    </source>
</reference>
<accession>A0AAN7AZR6</accession>
<keyword evidence="5" id="KW-1185">Reference proteome</keyword>
<name>A0AAN7AZR6_9PEZI</name>
<feature type="transmembrane region" description="Helical" evidence="2">
    <location>
        <begin position="1007"/>
        <end position="1023"/>
    </location>
</feature>
<feature type="domain" description="Heterokaryon incompatibility" evidence="3">
    <location>
        <begin position="207"/>
        <end position="362"/>
    </location>
</feature>
<feature type="transmembrane region" description="Helical" evidence="2">
    <location>
        <begin position="1159"/>
        <end position="1180"/>
    </location>
</feature>
<feature type="transmembrane region" description="Helical" evidence="2">
    <location>
        <begin position="819"/>
        <end position="836"/>
    </location>
</feature>
<evidence type="ECO:0000259" key="3">
    <source>
        <dbReference type="Pfam" id="PF06985"/>
    </source>
</evidence>
<evidence type="ECO:0000313" key="4">
    <source>
        <dbReference type="EMBL" id="KAK4203200.1"/>
    </source>
</evidence>
<feature type="transmembrane region" description="Helical" evidence="2">
    <location>
        <begin position="906"/>
        <end position="928"/>
    </location>
</feature>
<organism evidence="4 5">
    <name type="scientific">Triangularia verruculosa</name>
    <dbReference type="NCBI Taxonomy" id="2587418"/>
    <lineage>
        <taxon>Eukaryota</taxon>
        <taxon>Fungi</taxon>
        <taxon>Dikarya</taxon>
        <taxon>Ascomycota</taxon>
        <taxon>Pezizomycotina</taxon>
        <taxon>Sordariomycetes</taxon>
        <taxon>Sordariomycetidae</taxon>
        <taxon>Sordariales</taxon>
        <taxon>Podosporaceae</taxon>
        <taxon>Triangularia</taxon>
    </lineage>
</organism>
<dbReference type="EMBL" id="MU863891">
    <property type="protein sequence ID" value="KAK4203200.1"/>
    <property type="molecule type" value="Genomic_DNA"/>
</dbReference>
<keyword evidence="2" id="KW-0472">Membrane</keyword>
<feature type="transmembrane region" description="Helical" evidence="2">
    <location>
        <begin position="877"/>
        <end position="899"/>
    </location>
</feature>
<comment type="caution">
    <text evidence="4">The sequence shown here is derived from an EMBL/GenBank/DDBJ whole genome shotgun (WGS) entry which is preliminary data.</text>
</comment>
<feature type="region of interest" description="Disordered" evidence="1">
    <location>
        <begin position="704"/>
        <end position="742"/>
    </location>
</feature>
<feature type="transmembrane region" description="Helical" evidence="2">
    <location>
        <begin position="1121"/>
        <end position="1138"/>
    </location>
</feature>
<gene>
    <name evidence="4" type="ORF">QBC40DRAFT_219857</name>
</gene>
<dbReference type="AlphaFoldDB" id="A0AAN7AZR6"/>
<protein>
    <submittedName>
        <fullName evidence="4">Heterokaryon incompatibility protein-domain-containing protein</fullName>
    </submittedName>
</protein>
<proteinExistence type="predicted"/>
<sequence>MAHNNDTSTCDDCKKILAGAGSLLSARSSTKEVFTIPFDEPYHSRLVHRVSTRECSMCLLISSTIPSLMERLEPSCTERLEVSVSEDHPSSAFLKHYRRYHENNQDIPYLGEMHIQEGSQATHTCTLNCSSTWSSQTMNQIRDWLQTCSSTHLECNRPYLPYRLPRRLLDVWCSSKPMPRDFDRLSLDISANVRIVSSDSLAPETKYLTLSHRWGDPPSLILNSSTAPQLLLSEDISLHLLNCREAAAFRHAIHVTRGLGYRYLWIDALCIMQDDMAQKTTDIMWMDEVYTNSALNISASEANVEKGLVFERDPTSINPLRETVLVGNTDSQESLTLQISAIDKNLLYCNAPLYQRGWVYQERSLSPRIVHFTETQVLWECHHLEASEVLPLGYQAGDKASIRSELTLDAHPLSMDRWLTNVEFYSATSLTYPNDRLLAISALAKKFCSRTQLDPADYLAGMWKGELPLSLLWEQTDTEQTATEIVTETNVAPSWSWASIVAPIECPRSTSEWCVKEATAEVLDVEINRVSQNLLDGTSLCRLRIRGYMCGFQRLYDGQKPWVWISDKTRFRETGSFELSDYEDWKIRGRIRIAWDVGRTEVADVVRDTSDGLHPGTYFFLHIATEWPSDGEKTHGSVSGIVLRRTSTYATYERIGYFHVPYSDEYATSELADAFSGGLDALDEAREEYLERSDDGRYVSCRKASHIGQPSRGETPPPGQHFLRKKRSRSRSPSLLKAPPRPAPRRAIRPLLFLVALVHLSWSLYQLPVTRVIESRLCHDHYLISDPSKISGDGTVPEELCKLDTIQQRLGKMQGVMETMWVGCDFLMTIPLVTLADRYGYGFVLTLNLIPRAFLLGWTLVVGYMGQGLGLPVEWVVLAPAGSWLGGGCVFDSVVYYLVSESTDDVVLRATFFAYLNATTSIFSSQLGPALASLTMSLRLWLPFTLGLLLLFLASLLIPLIPIHPIQTPLPDPESTATPPPPPKTLLSLLTTRLTSITSLLTSPSPNFLLLLLVFFLASFASSDTKLLPLYISKRYHLLLSQIGYLLSLKAVFNFFLLTYIVPTLLRRQQARVITSAHELPEAGNPTRTTIYNAKICLLISAFGALCILLAPTFAWLVVSLGVYALGIALPMFTFGLLKSDHFVKQGGNDTDTGVVFSVVMLVRTVGTLLGAMLMPLMWVTALKTGKEGDLGLPWGVSGIVYAAASVILLGMRVPG</sequence>
<evidence type="ECO:0000256" key="1">
    <source>
        <dbReference type="SAM" id="MobiDB-lite"/>
    </source>
</evidence>
<dbReference type="InterPro" id="IPR036259">
    <property type="entry name" value="MFS_trans_sf"/>
</dbReference>
<dbReference type="PANTHER" id="PTHR33112:SF16">
    <property type="entry name" value="HETEROKARYON INCOMPATIBILITY DOMAIN-CONTAINING PROTEIN"/>
    <property type="match status" value="1"/>
</dbReference>
<reference evidence="4" key="2">
    <citation type="submission" date="2023-05" db="EMBL/GenBank/DDBJ databases">
        <authorList>
            <consortium name="Lawrence Berkeley National Laboratory"/>
            <person name="Steindorff A."/>
            <person name="Hensen N."/>
            <person name="Bonometti L."/>
            <person name="Westerberg I."/>
            <person name="Brannstrom I.O."/>
            <person name="Guillou S."/>
            <person name="Cros-Aarteil S."/>
            <person name="Calhoun S."/>
            <person name="Haridas S."/>
            <person name="Kuo A."/>
            <person name="Mondo S."/>
            <person name="Pangilinan J."/>
            <person name="Riley R."/>
            <person name="Labutti K."/>
            <person name="Andreopoulos B."/>
            <person name="Lipzen A."/>
            <person name="Chen C."/>
            <person name="Yanf M."/>
            <person name="Daum C."/>
            <person name="Ng V."/>
            <person name="Clum A."/>
            <person name="Ohm R."/>
            <person name="Martin F."/>
            <person name="Silar P."/>
            <person name="Natvig D."/>
            <person name="Lalanne C."/>
            <person name="Gautier V."/>
            <person name="Ament-Velasquez S.L."/>
            <person name="Kruys A."/>
            <person name="Hutchinson M.I."/>
            <person name="Powell A.J."/>
            <person name="Barry K."/>
            <person name="Miller A.N."/>
            <person name="Grigoriev I.V."/>
            <person name="Debuchy R."/>
            <person name="Gladieux P."/>
            <person name="Thoren M.H."/>
            <person name="Johannesson H."/>
        </authorList>
    </citation>
    <scope>NUCLEOTIDE SEQUENCE</scope>
    <source>
        <strain evidence="4">CBS 315.58</strain>
    </source>
</reference>